<dbReference type="EMBL" id="PQXI01000233">
    <property type="protein sequence ID" value="TGO21190.1"/>
    <property type="molecule type" value="Genomic_DNA"/>
</dbReference>
<sequence>MATDSPIKTEHPRVKFSLEEAHSIYSQPLDNLTNYLNTCKLSESTTVIESENERTRQSSENTSLLLEKLPVELITKILRIACTTDSHRETLPMCTLNIKTENQGGGIRHCSEYPRQAQGKRNEIQTYRALMITCASFRNIIDATNILFKDNTFKFCSFEELLILKSLTPKQRNAIKSIYLTEKTHSWAMGDPGVLQLLREGALTS</sequence>
<comment type="caution">
    <text evidence="1">The sequence shown here is derived from an EMBL/GenBank/DDBJ whole genome shotgun (WGS) entry which is preliminary data.</text>
</comment>
<reference evidence="1 2" key="1">
    <citation type="submission" date="2017-12" db="EMBL/GenBank/DDBJ databases">
        <title>Comparative genomics of Botrytis spp.</title>
        <authorList>
            <person name="Valero-Jimenez C.A."/>
            <person name="Tapia P."/>
            <person name="Veloso J."/>
            <person name="Silva-Moreno E."/>
            <person name="Staats M."/>
            <person name="Valdes J.H."/>
            <person name="Van Kan J.A.L."/>
        </authorList>
    </citation>
    <scope>NUCLEOTIDE SEQUENCE [LARGE SCALE GENOMIC DNA]</scope>
    <source>
        <strain evidence="1 2">Bp0003</strain>
    </source>
</reference>
<gene>
    <name evidence="1" type="ORF">BPAE_0234g00020</name>
</gene>
<name>A0A4Z1FCH3_9HELO</name>
<dbReference type="AlphaFoldDB" id="A0A4Z1FCH3"/>
<protein>
    <submittedName>
        <fullName evidence="1">Uncharacterized protein</fullName>
    </submittedName>
</protein>
<dbReference type="Proteomes" id="UP000297910">
    <property type="component" value="Unassembled WGS sequence"/>
</dbReference>
<evidence type="ECO:0000313" key="2">
    <source>
        <dbReference type="Proteomes" id="UP000297910"/>
    </source>
</evidence>
<organism evidence="1 2">
    <name type="scientific">Botrytis paeoniae</name>
    <dbReference type="NCBI Taxonomy" id="278948"/>
    <lineage>
        <taxon>Eukaryota</taxon>
        <taxon>Fungi</taxon>
        <taxon>Dikarya</taxon>
        <taxon>Ascomycota</taxon>
        <taxon>Pezizomycotina</taxon>
        <taxon>Leotiomycetes</taxon>
        <taxon>Helotiales</taxon>
        <taxon>Sclerotiniaceae</taxon>
        <taxon>Botrytis</taxon>
    </lineage>
</organism>
<keyword evidence="2" id="KW-1185">Reference proteome</keyword>
<accession>A0A4Z1FCH3</accession>
<proteinExistence type="predicted"/>
<evidence type="ECO:0000313" key="1">
    <source>
        <dbReference type="EMBL" id="TGO21190.1"/>
    </source>
</evidence>